<protein>
    <submittedName>
        <fullName evidence="9">Basic helix-loop-helix (BHLH) DNA-bindingsuperfamily protein</fullName>
    </submittedName>
</protein>
<dbReference type="SUPFAM" id="SSF47459">
    <property type="entry name" value="HLH, helix-loop-helix DNA-binding domain"/>
    <property type="match status" value="1"/>
</dbReference>
<dbReference type="AlphaFoldDB" id="A0A5A7R247"/>
<dbReference type="GO" id="GO:0046983">
    <property type="term" value="F:protein dimerization activity"/>
    <property type="evidence" value="ECO:0007669"/>
    <property type="project" value="InterPro"/>
</dbReference>
<evidence type="ECO:0000256" key="6">
    <source>
        <dbReference type="SAM" id="Coils"/>
    </source>
</evidence>
<evidence type="ECO:0000256" key="2">
    <source>
        <dbReference type="ARBA" id="ARBA00023015"/>
    </source>
</evidence>
<keyword evidence="2" id="KW-0805">Transcription regulation</keyword>
<keyword evidence="5" id="KW-0539">Nucleus</keyword>
<keyword evidence="6" id="KW-0175">Coiled coil</keyword>
<dbReference type="GO" id="GO:0003677">
    <property type="term" value="F:DNA binding"/>
    <property type="evidence" value="ECO:0007669"/>
    <property type="project" value="UniProtKB-KW"/>
</dbReference>
<feature type="domain" description="BHLH" evidence="8">
    <location>
        <begin position="26"/>
        <end position="76"/>
    </location>
</feature>
<keyword evidence="4" id="KW-0804">Transcription</keyword>
<dbReference type="OrthoDB" id="1931098at2759"/>
<comment type="caution">
    <text evidence="9">The sequence shown here is derived from an EMBL/GenBank/DDBJ whole genome shotgun (WGS) entry which is preliminary data.</text>
</comment>
<evidence type="ECO:0000256" key="3">
    <source>
        <dbReference type="ARBA" id="ARBA00023125"/>
    </source>
</evidence>
<sequence length="220" mass="24645">MGSETDDRVDDCVKESPRRMNPGKITRKIHKAAREKLKRDRMNELFTDLGRTLDLDHMSNGKASILRETIRLVGELLAHVENLKKENVTLFSECNYVTAERDELQEETSTLDAQIKKLQKEINERANCEEDSGVSCNFPPKLITEDHNSAPAVGPPLIVMPLAAHESQVFSVPFTEANVCKAPANVSKPRARYPSSSDSWPSHILAQSDNYGLVDDVRES</sequence>
<organism evidence="9 10">
    <name type="scientific">Striga asiatica</name>
    <name type="common">Asiatic witchweed</name>
    <name type="synonym">Buchnera asiatica</name>
    <dbReference type="NCBI Taxonomy" id="4170"/>
    <lineage>
        <taxon>Eukaryota</taxon>
        <taxon>Viridiplantae</taxon>
        <taxon>Streptophyta</taxon>
        <taxon>Embryophyta</taxon>
        <taxon>Tracheophyta</taxon>
        <taxon>Spermatophyta</taxon>
        <taxon>Magnoliopsida</taxon>
        <taxon>eudicotyledons</taxon>
        <taxon>Gunneridae</taxon>
        <taxon>Pentapetalae</taxon>
        <taxon>asterids</taxon>
        <taxon>lamiids</taxon>
        <taxon>Lamiales</taxon>
        <taxon>Orobanchaceae</taxon>
        <taxon>Buchnereae</taxon>
        <taxon>Striga</taxon>
    </lineage>
</organism>
<dbReference type="InterPro" id="IPR057075">
    <property type="entry name" value="bHLH_IRO3"/>
</dbReference>
<feature type="region of interest" description="Disordered" evidence="7">
    <location>
        <begin position="1"/>
        <end position="21"/>
    </location>
</feature>
<dbReference type="PANTHER" id="PTHR47075">
    <property type="entry name" value="TRANSCRIPTION FACTOR BHLH47"/>
    <property type="match status" value="1"/>
</dbReference>
<proteinExistence type="predicted"/>
<evidence type="ECO:0000256" key="1">
    <source>
        <dbReference type="ARBA" id="ARBA00004123"/>
    </source>
</evidence>
<evidence type="ECO:0000256" key="7">
    <source>
        <dbReference type="SAM" id="MobiDB-lite"/>
    </source>
</evidence>
<dbReference type="Proteomes" id="UP000325081">
    <property type="component" value="Unassembled WGS sequence"/>
</dbReference>
<dbReference type="PANTHER" id="PTHR47075:SF9">
    <property type="entry name" value="TRANSCRIPTION FACTOR BHLH47"/>
    <property type="match status" value="1"/>
</dbReference>
<reference evidence="10" key="1">
    <citation type="journal article" date="2019" name="Curr. Biol.">
        <title>Genome Sequence of Striga asiatica Provides Insight into the Evolution of Plant Parasitism.</title>
        <authorList>
            <person name="Yoshida S."/>
            <person name="Kim S."/>
            <person name="Wafula E.K."/>
            <person name="Tanskanen J."/>
            <person name="Kim Y.M."/>
            <person name="Honaas L."/>
            <person name="Yang Z."/>
            <person name="Spallek T."/>
            <person name="Conn C.E."/>
            <person name="Ichihashi Y."/>
            <person name="Cheong K."/>
            <person name="Cui S."/>
            <person name="Der J.P."/>
            <person name="Gundlach H."/>
            <person name="Jiao Y."/>
            <person name="Hori C."/>
            <person name="Ishida J.K."/>
            <person name="Kasahara H."/>
            <person name="Kiba T."/>
            <person name="Kim M.S."/>
            <person name="Koo N."/>
            <person name="Laohavisit A."/>
            <person name="Lee Y.H."/>
            <person name="Lumba S."/>
            <person name="McCourt P."/>
            <person name="Mortimer J.C."/>
            <person name="Mutuku J.M."/>
            <person name="Nomura T."/>
            <person name="Sasaki-Sekimoto Y."/>
            <person name="Seto Y."/>
            <person name="Wang Y."/>
            <person name="Wakatake T."/>
            <person name="Sakakibara H."/>
            <person name="Demura T."/>
            <person name="Yamaguchi S."/>
            <person name="Yoneyama K."/>
            <person name="Manabe R.I."/>
            <person name="Nelson D.C."/>
            <person name="Schulman A.H."/>
            <person name="Timko M.P."/>
            <person name="dePamphilis C.W."/>
            <person name="Choi D."/>
            <person name="Shirasu K."/>
        </authorList>
    </citation>
    <scope>NUCLEOTIDE SEQUENCE [LARGE SCALE GENOMIC DNA]</scope>
    <source>
        <strain evidence="10">cv. UVA1</strain>
    </source>
</reference>
<dbReference type="InterPro" id="IPR036638">
    <property type="entry name" value="HLH_DNA-bd_sf"/>
</dbReference>
<dbReference type="PROSITE" id="PS50888">
    <property type="entry name" value="BHLH"/>
    <property type="match status" value="1"/>
</dbReference>
<dbReference type="InterPro" id="IPR011598">
    <property type="entry name" value="bHLH_dom"/>
</dbReference>
<evidence type="ECO:0000256" key="5">
    <source>
        <dbReference type="ARBA" id="ARBA00023242"/>
    </source>
</evidence>
<evidence type="ECO:0000313" key="10">
    <source>
        <dbReference type="Proteomes" id="UP000325081"/>
    </source>
</evidence>
<comment type="subcellular location">
    <subcellularLocation>
        <location evidence="1">Nucleus</location>
    </subcellularLocation>
</comment>
<feature type="coiled-coil region" evidence="6">
    <location>
        <begin position="101"/>
        <end position="131"/>
    </location>
</feature>
<dbReference type="GO" id="GO:0005634">
    <property type="term" value="C:nucleus"/>
    <property type="evidence" value="ECO:0007669"/>
    <property type="project" value="UniProtKB-SubCell"/>
</dbReference>
<evidence type="ECO:0000313" key="9">
    <source>
        <dbReference type="EMBL" id="GER50484.1"/>
    </source>
</evidence>
<keyword evidence="10" id="KW-1185">Reference proteome</keyword>
<evidence type="ECO:0000256" key="4">
    <source>
        <dbReference type="ARBA" id="ARBA00023163"/>
    </source>
</evidence>
<accession>A0A5A7R247</accession>
<dbReference type="Gene3D" id="4.10.280.10">
    <property type="entry name" value="Helix-loop-helix DNA-binding domain"/>
    <property type="match status" value="1"/>
</dbReference>
<gene>
    <name evidence="9" type="ORF">STAS_27793</name>
</gene>
<keyword evidence="3 9" id="KW-0238">DNA-binding</keyword>
<dbReference type="Pfam" id="PF23177">
    <property type="entry name" value="bHLH_IRO3"/>
    <property type="match status" value="1"/>
</dbReference>
<dbReference type="EMBL" id="BKCP01009292">
    <property type="protein sequence ID" value="GER50484.1"/>
    <property type="molecule type" value="Genomic_DNA"/>
</dbReference>
<name>A0A5A7R247_STRAF</name>
<evidence type="ECO:0000259" key="8">
    <source>
        <dbReference type="PROSITE" id="PS50888"/>
    </source>
</evidence>